<keyword evidence="1" id="KW-0969">Cilium</keyword>
<dbReference type="OrthoDB" id="9799862at2"/>
<dbReference type="Proteomes" id="UP000190105">
    <property type="component" value="Unassembled WGS sequence"/>
</dbReference>
<dbReference type="InterPro" id="IPR009384">
    <property type="entry name" value="SwrD-like"/>
</dbReference>
<keyword evidence="1" id="KW-0966">Cell projection</keyword>
<accession>A0A1T4XAE3</accession>
<dbReference type="STRING" id="1147123.SAMN05443428_10782"/>
<dbReference type="EMBL" id="FUYH01000007">
    <property type="protein sequence ID" value="SKA86407.1"/>
    <property type="molecule type" value="Genomic_DNA"/>
</dbReference>
<dbReference type="AlphaFoldDB" id="A0A1T4XAE3"/>
<proteinExistence type="predicted"/>
<dbReference type="Pfam" id="PF06289">
    <property type="entry name" value="FlbD"/>
    <property type="match status" value="1"/>
</dbReference>
<dbReference type="PANTHER" id="PTHR39185:SF1">
    <property type="entry name" value="SWARMING MOTILITY PROTEIN SWRD"/>
    <property type="match status" value="1"/>
</dbReference>
<evidence type="ECO:0000313" key="1">
    <source>
        <dbReference type="EMBL" id="SKA86407.1"/>
    </source>
</evidence>
<name>A0A1T4XAE3_9CLOT</name>
<sequence>MIKLTGFNHKPFFINNELIEKIESTPDTVVTLTSGKKFVVIESPEEIISRIVDFKRKYTLENPEVIK</sequence>
<organism evidence="1 2">
    <name type="scientific">Caloramator quimbayensis</name>
    <dbReference type="NCBI Taxonomy" id="1147123"/>
    <lineage>
        <taxon>Bacteria</taxon>
        <taxon>Bacillati</taxon>
        <taxon>Bacillota</taxon>
        <taxon>Clostridia</taxon>
        <taxon>Eubacteriales</taxon>
        <taxon>Clostridiaceae</taxon>
        <taxon>Caloramator</taxon>
    </lineage>
</organism>
<evidence type="ECO:0000313" key="2">
    <source>
        <dbReference type="Proteomes" id="UP000190105"/>
    </source>
</evidence>
<gene>
    <name evidence="1" type="ORF">SAMN05443428_10782</name>
</gene>
<dbReference type="RefSeq" id="WP_078696232.1">
    <property type="nucleotide sequence ID" value="NZ_FUYH01000007.1"/>
</dbReference>
<reference evidence="2" key="1">
    <citation type="submission" date="2017-02" db="EMBL/GenBank/DDBJ databases">
        <authorList>
            <person name="Varghese N."/>
            <person name="Submissions S."/>
        </authorList>
    </citation>
    <scope>NUCLEOTIDE SEQUENCE [LARGE SCALE GENOMIC DNA]</scope>
    <source>
        <strain evidence="2">USBA 833</strain>
    </source>
</reference>
<keyword evidence="1" id="KW-0282">Flagellum</keyword>
<protein>
    <submittedName>
        <fullName evidence="1">Flagellar protein FlbD</fullName>
    </submittedName>
</protein>
<keyword evidence="2" id="KW-1185">Reference proteome</keyword>
<dbReference type="PANTHER" id="PTHR39185">
    <property type="entry name" value="SWARMING MOTILITY PROTEIN SWRD"/>
    <property type="match status" value="1"/>
</dbReference>